<keyword evidence="3" id="KW-1185">Reference proteome</keyword>
<accession>A0A1X7JUJ3</accession>
<name>A0A1X7JUJ3_9MICO</name>
<dbReference type="InterPro" id="IPR013324">
    <property type="entry name" value="RNA_pol_sigma_r3/r4-like"/>
</dbReference>
<evidence type="ECO:0000313" key="2">
    <source>
        <dbReference type="EMBL" id="SMG32075.1"/>
    </source>
</evidence>
<dbReference type="AlphaFoldDB" id="A0A1X7JUJ3"/>
<dbReference type="InterPro" id="IPR025246">
    <property type="entry name" value="IS30-like_HTH"/>
</dbReference>
<reference evidence="3" key="1">
    <citation type="submission" date="2017-04" db="EMBL/GenBank/DDBJ databases">
        <authorList>
            <person name="Varghese N."/>
            <person name="Submissions S."/>
        </authorList>
    </citation>
    <scope>NUCLEOTIDE SEQUENCE [LARGE SCALE GENOMIC DNA]</scope>
    <source>
        <strain evidence="3">VKM Ac-2510</strain>
    </source>
</reference>
<protein>
    <recommendedName>
        <fullName evidence="1">Transposase IS30-like HTH domain-containing protein</fullName>
    </recommendedName>
</protein>
<dbReference type="SUPFAM" id="SSF88659">
    <property type="entry name" value="Sigma3 and sigma4 domains of RNA polymerase sigma factors"/>
    <property type="match status" value="1"/>
</dbReference>
<dbReference type="EMBL" id="FXAY01000002">
    <property type="protein sequence ID" value="SMG32075.1"/>
    <property type="molecule type" value="Genomic_DNA"/>
</dbReference>
<gene>
    <name evidence="2" type="ORF">SAMN06296010_1882</name>
</gene>
<evidence type="ECO:0000313" key="3">
    <source>
        <dbReference type="Proteomes" id="UP000193244"/>
    </source>
</evidence>
<dbReference type="Proteomes" id="UP000193244">
    <property type="component" value="Unassembled WGS sequence"/>
</dbReference>
<sequence length="123" mass="13478">MRADRISTPPQRRLSDTNVSLLVSQYQQGATVYELSASFGINRETVTKHLKQAGVTLRNVIGDHEVTQILELFEAGVSANAIGKRVGRDPKTVRSLLKKLEIRNGPELEITGRSIGGLSTTIH</sequence>
<feature type="domain" description="Transposase IS30-like HTH" evidence="1">
    <location>
        <begin position="63"/>
        <end position="98"/>
    </location>
</feature>
<proteinExistence type="predicted"/>
<evidence type="ECO:0000259" key="1">
    <source>
        <dbReference type="Pfam" id="PF13936"/>
    </source>
</evidence>
<dbReference type="Gene3D" id="1.10.10.60">
    <property type="entry name" value="Homeodomain-like"/>
    <property type="match status" value="2"/>
</dbReference>
<dbReference type="Pfam" id="PF13936">
    <property type="entry name" value="HTH_38"/>
    <property type="match status" value="1"/>
</dbReference>
<organism evidence="2 3">
    <name type="scientific">Agreia pratensis</name>
    <dbReference type="NCBI Taxonomy" id="150121"/>
    <lineage>
        <taxon>Bacteria</taxon>
        <taxon>Bacillati</taxon>
        <taxon>Actinomycetota</taxon>
        <taxon>Actinomycetes</taxon>
        <taxon>Micrococcales</taxon>
        <taxon>Microbacteriaceae</taxon>
        <taxon>Agreia</taxon>
    </lineage>
</organism>